<dbReference type="eggNOG" id="COG0705">
    <property type="taxonomic scope" value="Bacteria"/>
</dbReference>
<keyword evidence="3 5" id="KW-1133">Transmembrane helix</keyword>
<dbReference type="Gene3D" id="1.20.1540.10">
    <property type="entry name" value="Rhomboid-like"/>
    <property type="match status" value="1"/>
</dbReference>
<feature type="transmembrane region" description="Helical" evidence="5">
    <location>
        <begin position="95"/>
        <end position="122"/>
    </location>
</feature>
<dbReference type="SUPFAM" id="SSF144091">
    <property type="entry name" value="Rhomboid-like"/>
    <property type="match status" value="1"/>
</dbReference>
<dbReference type="RefSeq" id="WP_026817648.1">
    <property type="nucleotide sequence ID" value="NZ_AUFF01000013.1"/>
</dbReference>
<feature type="transmembrane region" description="Helical" evidence="5">
    <location>
        <begin position="158"/>
        <end position="179"/>
    </location>
</feature>
<feature type="transmembrane region" description="Helical" evidence="5">
    <location>
        <begin position="185"/>
        <end position="204"/>
    </location>
</feature>
<evidence type="ECO:0000313" key="7">
    <source>
        <dbReference type="EMBL" id="KFN49243.1"/>
    </source>
</evidence>
<gene>
    <name evidence="7" type="ORF">P873_11805</name>
</gene>
<dbReference type="InterPro" id="IPR035952">
    <property type="entry name" value="Rhomboid-like_sf"/>
</dbReference>
<feature type="transmembrane region" description="Helical" evidence="5">
    <location>
        <begin position="12"/>
        <end position="39"/>
    </location>
</feature>
<sequence length="224" mass="24668">MPPIPPLTMKLLWAVAAMLILPYALPPSILVQMVMWPLGDWVFGVDSGQALPSFMPWQLLTHVLYNPGVGGVLFVGLTLFFFGSALEATWGERRYGLFLLAVVIGGGIIELLVLSICVRAGWTPFHPVTGASAVMYGILFACAYLDPNRRVMLLIPPIPMKMWVLVAVFTALELLFGIFGSINGVAHVGFLGGMLAAWLHIRYWRGQPPFRPRGPKRPNLRSVN</sequence>
<dbReference type="OrthoDB" id="9814037at2"/>
<comment type="caution">
    <text evidence="7">The sequence shown here is derived from an EMBL/GenBank/DDBJ whole genome shotgun (WGS) entry which is preliminary data.</text>
</comment>
<keyword evidence="4 5" id="KW-0472">Membrane</keyword>
<evidence type="ECO:0000256" key="5">
    <source>
        <dbReference type="SAM" id="Phobius"/>
    </source>
</evidence>
<evidence type="ECO:0000256" key="3">
    <source>
        <dbReference type="ARBA" id="ARBA00022989"/>
    </source>
</evidence>
<keyword evidence="8" id="KW-1185">Reference proteome</keyword>
<feature type="transmembrane region" description="Helical" evidence="5">
    <location>
        <begin position="128"/>
        <end position="146"/>
    </location>
</feature>
<evidence type="ECO:0000313" key="8">
    <source>
        <dbReference type="Proteomes" id="UP000029391"/>
    </source>
</evidence>
<feature type="transmembrane region" description="Helical" evidence="5">
    <location>
        <begin position="59"/>
        <end position="83"/>
    </location>
</feature>
<keyword evidence="2 5" id="KW-0812">Transmembrane</keyword>
<proteinExistence type="predicted"/>
<accession>A0A091B9A5</accession>
<comment type="subcellular location">
    <subcellularLocation>
        <location evidence="1">Membrane</location>
        <topology evidence="1">Multi-pass membrane protein</topology>
    </subcellularLocation>
</comment>
<evidence type="ECO:0000259" key="6">
    <source>
        <dbReference type="Pfam" id="PF01694"/>
    </source>
</evidence>
<reference evidence="7 8" key="1">
    <citation type="submission" date="2013-09" db="EMBL/GenBank/DDBJ databases">
        <title>Genome sequencing of Arenimonas composti.</title>
        <authorList>
            <person name="Chen F."/>
            <person name="Wang G."/>
        </authorList>
    </citation>
    <scope>NUCLEOTIDE SEQUENCE [LARGE SCALE GENOMIC DNA]</scope>
    <source>
        <strain evidence="7 8">TR7-09</strain>
    </source>
</reference>
<dbReference type="GO" id="GO:0006890">
    <property type="term" value="P:retrograde vesicle-mediated transport, Golgi to endoplasmic reticulum"/>
    <property type="evidence" value="ECO:0007669"/>
    <property type="project" value="InterPro"/>
</dbReference>
<dbReference type="GO" id="GO:0004252">
    <property type="term" value="F:serine-type endopeptidase activity"/>
    <property type="evidence" value="ECO:0007669"/>
    <property type="project" value="InterPro"/>
</dbReference>
<protein>
    <recommendedName>
        <fullName evidence="6">Peptidase S54 rhomboid domain-containing protein</fullName>
    </recommendedName>
</protein>
<dbReference type="PANTHER" id="PTHR13377">
    <property type="entry name" value="PLACENTAL PROTEIN 6"/>
    <property type="match status" value="1"/>
</dbReference>
<dbReference type="Proteomes" id="UP000029391">
    <property type="component" value="Unassembled WGS sequence"/>
</dbReference>
<feature type="domain" description="Peptidase S54 rhomboid" evidence="6">
    <location>
        <begin position="55"/>
        <end position="201"/>
    </location>
</feature>
<organism evidence="7 8">
    <name type="scientific">Arenimonas composti TR7-09 = DSM 18010</name>
    <dbReference type="NCBI Taxonomy" id="1121013"/>
    <lineage>
        <taxon>Bacteria</taxon>
        <taxon>Pseudomonadati</taxon>
        <taxon>Pseudomonadota</taxon>
        <taxon>Gammaproteobacteria</taxon>
        <taxon>Lysobacterales</taxon>
        <taxon>Lysobacteraceae</taxon>
        <taxon>Arenimonas</taxon>
    </lineage>
</organism>
<dbReference type="EMBL" id="AWXU01000039">
    <property type="protein sequence ID" value="KFN49243.1"/>
    <property type="molecule type" value="Genomic_DNA"/>
</dbReference>
<evidence type="ECO:0000256" key="2">
    <source>
        <dbReference type="ARBA" id="ARBA00022692"/>
    </source>
</evidence>
<dbReference type="InterPro" id="IPR022764">
    <property type="entry name" value="Peptidase_S54_rhomboid_dom"/>
</dbReference>
<dbReference type="GO" id="GO:0016020">
    <property type="term" value="C:membrane"/>
    <property type="evidence" value="ECO:0007669"/>
    <property type="project" value="UniProtKB-SubCell"/>
</dbReference>
<name>A0A091B9A5_9GAMM</name>
<evidence type="ECO:0000256" key="4">
    <source>
        <dbReference type="ARBA" id="ARBA00023136"/>
    </source>
</evidence>
<dbReference type="STRING" id="1121013.GCA_000426365_02780"/>
<dbReference type="Pfam" id="PF01694">
    <property type="entry name" value="Rhomboid"/>
    <property type="match status" value="1"/>
</dbReference>
<evidence type="ECO:0000256" key="1">
    <source>
        <dbReference type="ARBA" id="ARBA00004141"/>
    </source>
</evidence>
<dbReference type="PANTHER" id="PTHR13377:SF3">
    <property type="entry name" value="TRANSMEMBRANE PROTEIN 115"/>
    <property type="match status" value="1"/>
</dbReference>
<dbReference type="AlphaFoldDB" id="A0A091B9A5"/>
<dbReference type="InterPro" id="IPR013861">
    <property type="entry name" value="TMEM115/Pdh1/Rbl19"/>
</dbReference>